<dbReference type="GeneID" id="20812797"/>
<organism evidence="3">
    <name type="scientific">Aphanomyces astaci</name>
    <name type="common">Crayfish plague agent</name>
    <dbReference type="NCBI Taxonomy" id="112090"/>
    <lineage>
        <taxon>Eukaryota</taxon>
        <taxon>Sar</taxon>
        <taxon>Stramenopiles</taxon>
        <taxon>Oomycota</taxon>
        <taxon>Saprolegniomycetes</taxon>
        <taxon>Saprolegniales</taxon>
        <taxon>Verrucalvaceae</taxon>
        <taxon>Aphanomyces</taxon>
    </lineage>
</organism>
<dbReference type="AlphaFoldDB" id="W4G6K3"/>
<dbReference type="OrthoDB" id="206213at2759"/>
<dbReference type="PROSITE" id="PS51462">
    <property type="entry name" value="NUDIX"/>
    <property type="match status" value="1"/>
</dbReference>
<dbReference type="SUPFAM" id="SSF55811">
    <property type="entry name" value="Nudix"/>
    <property type="match status" value="1"/>
</dbReference>
<dbReference type="RefSeq" id="XP_009835766.1">
    <property type="nucleotide sequence ID" value="XM_009837464.1"/>
</dbReference>
<dbReference type="VEuPathDB" id="FungiDB:H257_10801"/>
<feature type="signal peptide" evidence="1">
    <location>
        <begin position="1"/>
        <end position="17"/>
    </location>
</feature>
<dbReference type="EMBL" id="KI913143">
    <property type="protein sequence ID" value="ETV74679.1"/>
    <property type="molecule type" value="Genomic_DNA"/>
</dbReference>
<evidence type="ECO:0000259" key="2">
    <source>
        <dbReference type="PROSITE" id="PS51462"/>
    </source>
</evidence>
<feature type="domain" description="Nudix hydrolase" evidence="2">
    <location>
        <begin position="13"/>
        <end position="201"/>
    </location>
</feature>
<evidence type="ECO:0000256" key="1">
    <source>
        <dbReference type="SAM" id="SignalP"/>
    </source>
</evidence>
<dbReference type="Gene3D" id="3.90.79.10">
    <property type="entry name" value="Nucleoside Triphosphate Pyrophosphohydrolase"/>
    <property type="match status" value="1"/>
</dbReference>
<dbReference type="Pfam" id="PF00293">
    <property type="entry name" value="NUDIX"/>
    <property type="match status" value="1"/>
</dbReference>
<evidence type="ECO:0000313" key="3">
    <source>
        <dbReference type="EMBL" id="ETV74679.1"/>
    </source>
</evidence>
<keyword evidence="1" id="KW-0732">Signal</keyword>
<dbReference type="InterPro" id="IPR000086">
    <property type="entry name" value="NUDIX_hydrolase_dom"/>
</dbReference>
<reference evidence="3" key="1">
    <citation type="submission" date="2013-12" db="EMBL/GenBank/DDBJ databases">
        <title>The Genome Sequence of Aphanomyces astaci APO3.</title>
        <authorList>
            <consortium name="The Broad Institute Genomics Platform"/>
            <person name="Russ C."/>
            <person name="Tyler B."/>
            <person name="van West P."/>
            <person name="Dieguez-Uribeondo J."/>
            <person name="Young S.K."/>
            <person name="Zeng Q."/>
            <person name="Gargeya S."/>
            <person name="Fitzgerald M."/>
            <person name="Abouelleil A."/>
            <person name="Alvarado L."/>
            <person name="Chapman S.B."/>
            <person name="Gainer-Dewar J."/>
            <person name="Goldberg J."/>
            <person name="Griggs A."/>
            <person name="Gujja S."/>
            <person name="Hansen M."/>
            <person name="Howarth C."/>
            <person name="Imamovic A."/>
            <person name="Ireland A."/>
            <person name="Larimer J."/>
            <person name="McCowan C."/>
            <person name="Murphy C."/>
            <person name="Pearson M."/>
            <person name="Poon T.W."/>
            <person name="Priest M."/>
            <person name="Roberts A."/>
            <person name="Saif S."/>
            <person name="Shea T."/>
            <person name="Sykes S."/>
            <person name="Wortman J."/>
            <person name="Nusbaum C."/>
            <person name="Birren B."/>
        </authorList>
    </citation>
    <scope>NUCLEOTIDE SEQUENCE [LARGE SCALE GENOMIC DNA]</scope>
    <source>
        <strain evidence="3">APO3</strain>
    </source>
</reference>
<protein>
    <recommendedName>
        <fullName evidence="2">Nudix hydrolase domain-containing protein</fullName>
    </recommendedName>
</protein>
<gene>
    <name evidence="3" type="ORF">H257_10801</name>
</gene>
<name>W4G6K3_APHAT</name>
<accession>W4G6K3</accession>
<feature type="chain" id="PRO_5004840956" description="Nudix hydrolase domain-containing protein" evidence="1">
    <location>
        <begin position="18"/>
        <end position="246"/>
    </location>
</feature>
<dbReference type="InterPro" id="IPR015797">
    <property type="entry name" value="NUDIX_hydrolase-like_dom_sf"/>
</dbReference>
<sequence length="246" mass="27853">MAILTKFMHNMSVLVEAATVVCLREGASTGTWEVLLGQSEVKNWLRSTPEATVLMRYPGEWKFPGGSRDSGDVTLQHTAMRELREEFLGLDPPPLSKLHWVSTRTTLPIQGKRFQMHNFVALAMENAWLMDDGLDVRVNRRLEDKRRSFAAALEDRSFWDMAVAAKEALSPEVRAVQWFPIDSAIDLMTPGLMQHVNAFQASEFASYGITSRDPMYQSMKTLAHLSTLSWQDIVQLDTKHQPTSKV</sequence>
<proteinExistence type="predicted"/>